<dbReference type="GO" id="GO:0003700">
    <property type="term" value="F:DNA-binding transcription factor activity"/>
    <property type="evidence" value="ECO:0007669"/>
    <property type="project" value="UniProtKB-UniRule"/>
</dbReference>
<dbReference type="EMBL" id="MH777239">
    <property type="protein sequence ID" value="AYA93917.1"/>
    <property type="molecule type" value="Genomic_DNA"/>
</dbReference>
<evidence type="ECO:0000256" key="8">
    <source>
        <dbReference type="ARBA" id="ARBA00022830"/>
    </source>
</evidence>
<evidence type="ECO:0000256" key="10">
    <source>
        <dbReference type="ARBA" id="ARBA00023015"/>
    </source>
</evidence>
<dbReference type="GO" id="GO:0030430">
    <property type="term" value="C:host cell cytoplasm"/>
    <property type="evidence" value="ECO:0007669"/>
    <property type="project" value="UniProtKB-SubCell"/>
</dbReference>
<feature type="short sequence motif" description="LXCXE motif; interaction with host RB1 and TMEM173/STING" evidence="18">
    <location>
        <begin position="24"/>
        <end position="28"/>
    </location>
</feature>
<comment type="similarity">
    <text evidence="18 19">Belongs to the papillomaviridae E7 protein family.</text>
</comment>
<dbReference type="PIRSF" id="PIRSF003407">
    <property type="entry name" value="Papvi_E7"/>
    <property type="match status" value="1"/>
</dbReference>
<dbReference type="HAMAP" id="MF_04004">
    <property type="entry name" value="PPV_E7"/>
    <property type="match status" value="1"/>
</dbReference>
<organism evidence="20">
    <name type="scientific">Human papillomavirus</name>
    <dbReference type="NCBI Taxonomy" id="10566"/>
    <lineage>
        <taxon>Viruses</taxon>
        <taxon>Monodnaviria</taxon>
        <taxon>Shotokuvirae</taxon>
        <taxon>Cossaviricota</taxon>
        <taxon>Papovaviricetes</taxon>
        <taxon>Zurhausenvirales</taxon>
        <taxon>Papillomaviridae</taxon>
    </lineage>
</organism>
<keyword evidence="11 18" id="KW-0238">DNA-binding</keyword>
<keyword evidence="2 18" id="KW-0244">Early protein</keyword>
<keyword evidence="12 18" id="KW-0010">Activator</keyword>
<dbReference type="GO" id="GO:0039645">
    <property type="term" value="P:symbiont-mediated perturbation of host cell cycle G1/S transition checkpoint"/>
    <property type="evidence" value="ECO:0007669"/>
    <property type="project" value="UniProtKB-UniRule"/>
</dbReference>
<proteinExistence type="inferred from homology"/>
<dbReference type="GO" id="GO:0006351">
    <property type="term" value="P:DNA-templated transcription"/>
    <property type="evidence" value="ECO:0007669"/>
    <property type="project" value="UniProtKB-UniRule"/>
</dbReference>
<reference evidence="20" key="1">
    <citation type="journal article" date="2018" name="Nat. Med.">
        <title>Expanded skin virome in DOCK8-deficient patients.</title>
        <authorList>
            <consortium name="NISC Comparative Sequencing Program"/>
            <person name="Tirosh O."/>
            <person name="Conlan S."/>
            <person name="Deming C."/>
            <person name="Lee-Lin S.Q."/>
            <person name="Huang X."/>
            <person name="Su H.C."/>
            <person name="Freeman A.F."/>
            <person name="Segre J.A."/>
            <person name="Kong H.H."/>
        </authorList>
    </citation>
    <scope>NUCLEOTIDE SEQUENCE</scope>
    <source>
        <strain evidence="20">HPV-mSK_096</strain>
    </source>
</reference>
<keyword evidence="16 18" id="KW-0899">Viral immunoevasion</keyword>
<dbReference type="GO" id="GO:0052170">
    <property type="term" value="P:symbiont-mediated suppression of host innate immune response"/>
    <property type="evidence" value="ECO:0007669"/>
    <property type="project" value="UniProtKB-KW"/>
</dbReference>
<evidence type="ECO:0000256" key="16">
    <source>
        <dbReference type="ARBA" id="ARBA00023280"/>
    </source>
</evidence>
<dbReference type="GO" id="GO:0003677">
    <property type="term" value="F:DNA binding"/>
    <property type="evidence" value="ECO:0007669"/>
    <property type="project" value="UniProtKB-UniRule"/>
</dbReference>
<keyword evidence="14 18" id="KW-1035">Host cytoplasm</keyword>
<keyword evidence="17 18" id="KW-1078">G1/S host cell cycle checkpoint dysregulation by virus</keyword>
<keyword evidence="15" id="KW-0922">Interferon antiviral system evasion</keyword>
<keyword evidence="8 18" id="KW-1114">Inhibition of host interferon signaling pathway by virus</keyword>
<accession>A0A385PIV9</accession>
<evidence type="ECO:0000256" key="19">
    <source>
        <dbReference type="PIRNR" id="PIRNR003407"/>
    </source>
</evidence>
<evidence type="ECO:0000313" key="20">
    <source>
        <dbReference type="EMBL" id="AYA93917.1"/>
    </source>
</evidence>
<evidence type="ECO:0000256" key="2">
    <source>
        <dbReference type="ARBA" id="ARBA00022518"/>
    </source>
</evidence>
<evidence type="ECO:0000256" key="18">
    <source>
        <dbReference type="HAMAP-Rule" id="MF_04004"/>
    </source>
</evidence>
<comment type="domain">
    <text evidence="18">The E7 terminal domain is an intrinsically disordered domain, whose flexibility and conformational transitions confer target adaptability to the oncoprotein. It allows adaptation to a variety of protein targets and exposes the PEST degradation sequence that regulates its turnover in the cell.</text>
</comment>
<evidence type="ECO:0000256" key="6">
    <source>
        <dbReference type="ARBA" id="ARBA00022723"/>
    </source>
</evidence>
<evidence type="ECO:0000256" key="9">
    <source>
        <dbReference type="ARBA" id="ARBA00022833"/>
    </source>
</evidence>
<evidence type="ECO:0000256" key="17">
    <source>
        <dbReference type="ARBA" id="ARBA00023309"/>
    </source>
</evidence>
<evidence type="ECO:0000256" key="11">
    <source>
        <dbReference type="ARBA" id="ARBA00023125"/>
    </source>
</evidence>
<feature type="short sequence motif" description="Nuclear export signal" evidence="18">
    <location>
        <begin position="70"/>
        <end position="78"/>
    </location>
</feature>
<comment type="subunit">
    <text evidence="18">Homodimer. Homooligomer. Interacts with host RB1; this interaction induces dissociation of RB1-E2F1 complex thereby disrupting RB1 activity. Interacts with host EP300; this interaction represses EP300 transcriptional activity. Interacts with protein E2; this interaction inhibits E7 oncogenic activity. Interacts with host TMEM173/STING; this interaction impairs the ability of TMEM173/STING to sense cytosolic DNA and promote the production of type I interferon (IFN-alpha and IFN-beta).</text>
</comment>
<evidence type="ECO:0000256" key="4">
    <source>
        <dbReference type="ARBA" id="ARBA00022581"/>
    </source>
</evidence>
<dbReference type="GO" id="GO:0019904">
    <property type="term" value="F:protein domain specific binding"/>
    <property type="evidence" value="ECO:0007669"/>
    <property type="project" value="UniProtKB-UniRule"/>
</dbReference>
<comment type="function">
    <text evidence="18">Plays a role in viral genome replication by driving entry of quiescent cells into the cell cycle. Stimulation of progression from G1 to S phase allows the virus to efficiently use the cellular DNA replicating machinery to achieve viral genome replication. E7 protein has both transforming and trans-activating activities. Induces the disassembly of the E2F1 transcription factor from RB1, with subsequent transcriptional activation of E2F1-regulated S-phase genes. Interferes with host histone deacetylation mediated by HDAC1 and HDAC2, leading to transcription activation. Plays also a role in the inhibition of both antiviral and antiproliferative functions of host interferon alpha. Interaction with host TMEM173/STING impairs the ability of TMEM173/STING to sense cytosolic DNA and promote the production of type I interferon (IFN-alpha and IFN-beta).</text>
</comment>
<comment type="subcellular location">
    <subcellularLocation>
        <location evidence="18">Host cytoplasm</location>
    </subcellularLocation>
    <subcellularLocation>
        <location evidence="18">Host nucleus</location>
    </subcellularLocation>
    <text evidence="18">Predominantly found in the host nucleus.</text>
</comment>
<keyword evidence="10 18" id="KW-0805">Transcription regulation</keyword>
<keyword evidence="3 18" id="KW-1048">Host nucleus</keyword>
<keyword evidence="5 18" id="KW-1090">Inhibition of host innate immune response by virus</keyword>
<sequence length="99" mass="10875">MIGKEASLKDVELNLNELVLPENLLCDEESLSPDCEPEEEQAITTYKVDSNCYNCGIGVRICVAATTPAIRLLEELLLGGLTLLCPRCSRGNFHHGRSQ</sequence>
<keyword evidence="4 18" id="KW-0945">Host-virus interaction</keyword>
<evidence type="ECO:0000256" key="5">
    <source>
        <dbReference type="ARBA" id="ARBA00022632"/>
    </source>
</evidence>
<dbReference type="GO" id="GO:0039502">
    <property type="term" value="P:symbiont-mediated suppression of host type I interferon-mediated signaling pathway"/>
    <property type="evidence" value="ECO:0007669"/>
    <property type="project" value="UniProtKB-UniRule"/>
</dbReference>
<evidence type="ECO:0000256" key="13">
    <source>
        <dbReference type="ARBA" id="ARBA00023163"/>
    </source>
</evidence>
<evidence type="ECO:0000256" key="15">
    <source>
        <dbReference type="ARBA" id="ARBA00023258"/>
    </source>
</evidence>
<keyword evidence="13 18" id="KW-0804">Transcription</keyword>
<keyword evidence="6 18" id="KW-0479">Metal-binding</keyword>
<dbReference type="InterPro" id="IPR000148">
    <property type="entry name" value="Papilloma_E7"/>
</dbReference>
<dbReference type="GO" id="GO:0042025">
    <property type="term" value="C:host cell nucleus"/>
    <property type="evidence" value="ECO:0007669"/>
    <property type="project" value="UniProtKB-SubCell"/>
</dbReference>
<dbReference type="Gene3D" id="3.30.160.330">
    <property type="match status" value="1"/>
</dbReference>
<comment type="function">
    <text evidence="19">E7 protein has both transforming and trans-activating activities.</text>
</comment>
<evidence type="ECO:0000256" key="14">
    <source>
        <dbReference type="ARBA" id="ARBA00023200"/>
    </source>
</evidence>
<gene>
    <name evidence="18" type="primary">E7</name>
</gene>
<dbReference type="GO" id="GO:0008270">
    <property type="term" value="F:zinc ion binding"/>
    <property type="evidence" value="ECO:0007669"/>
    <property type="project" value="UniProtKB-KW"/>
</dbReference>
<keyword evidence="7 18" id="KW-0863">Zinc-finger</keyword>
<comment type="caution">
    <text evidence="18">Lacks conserved residue(s) required for the propagation of feature annotation.</text>
</comment>
<keyword evidence="1 18" id="KW-1121">Modulation of host cell cycle by virus</keyword>
<comment type="PTM">
    <text evidence="18">Highly phosphorylated.</text>
</comment>
<dbReference type="Pfam" id="PF00527">
    <property type="entry name" value="E7"/>
    <property type="match status" value="1"/>
</dbReference>
<evidence type="ECO:0000256" key="12">
    <source>
        <dbReference type="ARBA" id="ARBA00023159"/>
    </source>
</evidence>
<evidence type="ECO:0000256" key="3">
    <source>
        <dbReference type="ARBA" id="ARBA00022562"/>
    </source>
</evidence>
<evidence type="ECO:0000256" key="7">
    <source>
        <dbReference type="ARBA" id="ARBA00022771"/>
    </source>
</evidence>
<name>A0A385PIV9_9PAPI</name>
<evidence type="ECO:0000256" key="1">
    <source>
        <dbReference type="ARBA" id="ARBA00022504"/>
    </source>
</evidence>
<protein>
    <recommendedName>
        <fullName evidence="18 19">Protein E7</fullName>
    </recommendedName>
</protein>
<dbReference type="SUPFAM" id="SSF161234">
    <property type="entry name" value="E7 C-terminal domain-like"/>
    <property type="match status" value="1"/>
</dbReference>
<feature type="zinc finger region" evidence="18">
    <location>
        <begin position="52"/>
        <end position="88"/>
    </location>
</feature>
<keyword evidence="9 18" id="KW-0862">Zinc</keyword>